<accession>A0A840SME9</accession>
<sequence length="124" mass="14232">MLELLQRMQARLDASPHMLRLGRLISETVLLRVDGDEYYLVFDKGHLAEVVPGPSRKTPWRFAITTDSEALREFWKAHPKPGFHDIFGLVTIGRAKIEGDILAMVKNLRFFKEFLALPREEALA</sequence>
<evidence type="ECO:0000313" key="1">
    <source>
        <dbReference type="EMBL" id="MBB5220522.1"/>
    </source>
</evidence>
<dbReference type="Proteomes" id="UP000549457">
    <property type="component" value="Unassembled WGS sequence"/>
</dbReference>
<gene>
    <name evidence="1" type="ORF">HNP73_000443</name>
</gene>
<reference evidence="1 2" key="1">
    <citation type="submission" date="2020-08" db="EMBL/GenBank/DDBJ databases">
        <title>Genomic Encyclopedia of Type Strains, Phase IV (KMG-IV): sequencing the most valuable type-strain genomes for metagenomic binning, comparative biology and taxonomic classification.</title>
        <authorList>
            <person name="Goeker M."/>
        </authorList>
    </citation>
    <scope>NUCLEOTIDE SEQUENCE [LARGE SCALE GENOMIC DNA]</scope>
    <source>
        <strain evidence="1 2">DSM 101730</strain>
    </source>
</reference>
<name>A0A840SME9_9RHOB</name>
<protein>
    <recommendedName>
        <fullName evidence="3">SCP2 domain-containing protein</fullName>
    </recommendedName>
</protein>
<keyword evidence="2" id="KW-1185">Reference proteome</keyword>
<dbReference type="EMBL" id="JACHFM010000001">
    <property type="protein sequence ID" value="MBB5220522.1"/>
    <property type="molecule type" value="Genomic_DNA"/>
</dbReference>
<comment type="caution">
    <text evidence="1">The sequence shown here is derived from an EMBL/GenBank/DDBJ whole genome shotgun (WGS) entry which is preliminary data.</text>
</comment>
<dbReference type="RefSeq" id="WP_184146674.1">
    <property type="nucleotide sequence ID" value="NZ_JACHFM010000001.1"/>
</dbReference>
<proteinExistence type="predicted"/>
<organism evidence="1 2">
    <name type="scientific">Amaricoccus macauensis</name>
    <dbReference type="NCBI Taxonomy" id="57001"/>
    <lineage>
        <taxon>Bacteria</taxon>
        <taxon>Pseudomonadati</taxon>
        <taxon>Pseudomonadota</taxon>
        <taxon>Alphaproteobacteria</taxon>
        <taxon>Rhodobacterales</taxon>
        <taxon>Paracoccaceae</taxon>
        <taxon>Amaricoccus</taxon>
    </lineage>
</organism>
<evidence type="ECO:0008006" key="3">
    <source>
        <dbReference type="Google" id="ProtNLM"/>
    </source>
</evidence>
<evidence type="ECO:0000313" key="2">
    <source>
        <dbReference type="Proteomes" id="UP000549457"/>
    </source>
</evidence>
<dbReference type="AlphaFoldDB" id="A0A840SME9"/>